<dbReference type="OrthoDB" id="92254at2"/>
<dbReference type="Gene3D" id="1.10.530.10">
    <property type="match status" value="1"/>
</dbReference>
<dbReference type="GO" id="GO:0000270">
    <property type="term" value="P:peptidoglycan metabolic process"/>
    <property type="evidence" value="ECO:0007669"/>
    <property type="project" value="InterPro"/>
</dbReference>
<dbReference type="RefSeq" id="WP_062711274.1">
    <property type="nucleotide sequence ID" value="NZ_CAWRCI010000027.1"/>
</dbReference>
<dbReference type="InterPro" id="IPR023346">
    <property type="entry name" value="Lysozyme-like_dom_sf"/>
</dbReference>
<evidence type="ECO:0000313" key="5">
    <source>
        <dbReference type="Proteomes" id="UP000073601"/>
    </source>
</evidence>
<dbReference type="PANTHER" id="PTHR37423">
    <property type="entry name" value="SOLUBLE LYTIC MUREIN TRANSGLYCOSYLASE-RELATED"/>
    <property type="match status" value="1"/>
</dbReference>
<dbReference type="InterPro" id="IPR008258">
    <property type="entry name" value="Transglycosylase_SLT_dom_1"/>
</dbReference>
<feature type="signal peptide" evidence="2">
    <location>
        <begin position="1"/>
        <end position="27"/>
    </location>
</feature>
<comment type="similarity">
    <text evidence="1">Belongs to the transglycosylase Slt family.</text>
</comment>
<proteinExistence type="inferred from homology"/>
<dbReference type="SUPFAM" id="SSF53955">
    <property type="entry name" value="Lysozyme-like"/>
    <property type="match status" value="1"/>
</dbReference>
<dbReference type="Proteomes" id="UP000073601">
    <property type="component" value="Unassembled WGS sequence"/>
</dbReference>
<dbReference type="CDD" id="cd16894">
    <property type="entry name" value="MltD-like"/>
    <property type="match status" value="1"/>
</dbReference>
<keyword evidence="5" id="KW-1185">Reference proteome</keyword>
<dbReference type="AlphaFoldDB" id="A0A128FC71"/>
<dbReference type="EC" id="4.2.2.-" evidence="4"/>
<evidence type="ECO:0000256" key="2">
    <source>
        <dbReference type="SAM" id="SignalP"/>
    </source>
</evidence>
<evidence type="ECO:0000313" key="4">
    <source>
        <dbReference type="EMBL" id="CZF84105.1"/>
    </source>
</evidence>
<protein>
    <submittedName>
        <fullName evidence="4">Membrane-bound lytic murein transglycosylase D</fullName>
        <ecNumber evidence="4">4.2.2.-</ecNumber>
    </submittedName>
</protein>
<dbReference type="GO" id="GO:0016020">
    <property type="term" value="C:membrane"/>
    <property type="evidence" value="ECO:0007669"/>
    <property type="project" value="InterPro"/>
</dbReference>
<evidence type="ECO:0000259" key="3">
    <source>
        <dbReference type="Pfam" id="PF01464"/>
    </source>
</evidence>
<feature type="chain" id="PRO_5007282306" evidence="2">
    <location>
        <begin position="28"/>
        <end position="231"/>
    </location>
</feature>
<name>A0A128FC71_9GAMM</name>
<organism evidence="4 5">
    <name type="scientific">Grimontia marina</name>
    <dbReference type="NCBI Taxonomy" id="646534"/>
    <lineage>
        <taxon>Bacteria</taxon>
        <taxon>Pseudomonadati</taxon>
        <taxon>Pseudomonadota</taxon>
        <taxon>Gammaproteobacteria</taxon>
        <taxon>Vibrionales</taxon>
        <taxon>Vibrionaceae</taxon>
        <taxon>Grimontia</taxon>
    </lineage>
</organism>
<accession>A0A128FC71</accession>
<keyword evidence="2" id="KW-0732">Signal</keyword>
<feature type="domain" description="Transglycosylase SLT" evidence="3">
    <location>
        <begin position="67"/>
        <end position="170"/>
    </location>
</feature>
<dbReference type="Pfam" id="PF01464">
    <property type="entry name" value="SLT"/>
    <property type="match status" value="1"/>
</dbReference>
<dbReference type="InterPro" id="IPR000189">
    <property type="entry name" value="Transglyc_AS"/>
</dbReference>
<sequence length="231" mass="25584">MLSKHYRKTRQTLLLSCVLFFAVSVFAKPSQQAISKELAVLSPYEKQIQQRFNANTSLVSDILNRLKAYHLPQSFVLVPMLESSFNPNAVSPASATGLWQLMPATAERFGLSVSPNHDQRFDVSASTDAALAYLSFLHKKFKGDLSLTLAAYNAGEGRVSRAIKHAGNSRFTALTLPSETHQYVSRFYALSKLVDVNDLTPSPRFFLFANGAEVSTSPLIEFETLPPLIKL</sequence>
<dbReference type="EMBL" id="FIZY01000027">
    <property type="protein sequence ID" value="CZF84105.1"/>
    <property type="molecule type" value="Genomic_DNA"/>
</dbReference>
<evidence type="ECO:0000256" key="1">
    <source>
        <dbReference type="ARBA" id="ARBA00007734"/>
    </source>
</evidence>
<keyword evidence="4" id="KW-0456">Lyase</keyword>
<reference evidence="5" key="1">
    <citation type="submission" date="2016-02" db="EMBL/GenBank/DDBJ databases">
        <authorList>
            <person name="Rodrigo-Torres Lidia"/>
            <person name="Arahal R.David."/>
        </authorList>
    </citation>
    <scope>NUCLEOTIDE SEQUENCE [LARGE SCALE GENOMIC DNA]</scope>
    <source>
        <strain evidence="5">CECT 8713</strain>
    </source>
</reference>
<dbReference type="PROSITE" id="PS00922">
    <property type="entry name" value="TRANSGLYCOSYLASE"/>
    <property type="match status" value="1"/>
</dbReference>
<dbReference type="PANTHER" id="PTHR37423:SF2">
    <property type="entry name" value="MEMBRANE-BOUND LYTIC MUREIN TRANSGLYCOSYLASE C"/>
    <property type="match status" value="1"/>
</dbReference>
<dbReference type="GO" id="GO:0008933">
    <property type="term" value="F:peptidoglycan lytic transglycosylase activity"/>
    <property type="evidence" value="ECO:0007669"/>
    <property type="project" value="InterPro"/>
</dbReference>
<gene>
    <name evidence="4" type="primary">mltD_2</name>
    <name evidence="4" type="ORF">GMA8713_02957</name>
</gene>